<feature type="region of interest" description="Disordered" evidence="1">
    <location>
        <begin position="1"/>
        <end position="43"/>
    </location>
</feature>
<reference evidence="2 3" key="1">
    <citation type="submission" date="2020-07" db="EMBL/GenBank/DDBJ databases">
        <title>Sequencing the genomes of 1000 actinobacteria strains.</title>
        <authorList>
            <person name="Klenk H.-P."/>
        </authorList>
    </citation>
    <scope>NUCLEOTIDE SEQUENCE [LARGE SCALE GENOMIC DNA]</scope>
    <source>
        <strain evidence="2 3">DSM 21349</strain>
    </source>
</reference>
<organism evidence="2 3">
    <name type="scientific">Nocardioides ginsengisegetis</name>
    <dbReference type="NCBI Taxonomy" id="661491"/>
    <lineage>
        <taxon>Bacteria</taxon>
        <taxon>Bacillati</taxon>
        <taxon>Actinomycetota</taxon>
        <taxon>Actinomycetes</taxon>
        <taxon>Propionibacteriales</taxon>
        <taxon>Nocardioidaceae</taxon>
        <taxon>Nocardioides</taxon>
    </lineage>
</organism>
<dbReference type="Proteomes" id="UP000580910">
    <property type="component" value="Unassembled WGS sequence"/>
</dbReference>
<comment type="caution">
    <text evidence="2">The sequence shown here is derived from an EMBL/GenBank/DDBJ whole genome shotgun (WGS) entry which is preliminary data.</text>
</comment>
<accession>A0A7W3PBK4</accession>
<feature type="compositionally biased region" description="Gly residues" evidence="1">
    <location>
        <begin position="29"/>
        <end position="42"/>
    </location>
</feature>
<protein>
    <submittedName>
        <fullName evidence="2">Uncharacterized protein</fullName>
    </submittedName>
</protein>
<dbReference type="EMBL" id="JACGXA010000003">
    <property type="protein sequence ID" value="MBA8805920.1"/>
    <property type="molecule type" value="Genomic_DNA"/>
</dbReference>
<evidence type="ECO:0000313" key="2">
    <source>
        <dbReference type="EMBL" id="MBA8805920.1"/>
    </source>
</evidence>
<sequence length="404" mass="41795">MTAGAVTLGTTTAQGMAASEKTPTQFALGGSGFGSRGEGGDVPAGTDTTAYQVIGCNNRAGLNRENHLEDTTVPGLGTMHNITTTVWTTTSGGTVASNSRNSIEQLTIGDPSAGALELHAVRSDSRAFHDGSGYHSTTVTHVGSLTFTPPGGEPQVLDLPTPDQPVTVPGLATIAIGDARELHDGDGAKASANAVDITVLATGSRFRIAHSAAQIGEGVRSGLFRGYSSSSRNRGLDDNVTTGRTSYLLMPCQGTGGDLRRKSIAHSSPRSDIEIRNAASREWGTQNATTASGFEQGSISRIAIGSDLLVKAIVGRVNVKRVGDKVIRSIDGTTIGTIIANGEPQTFPDTDVLEIPGVARLERNIVKKTPNGMSVISLRITLLDGTGAVLNLGLARLEILDSGN</sequence>
<evidence type="ECO:0000256" key="1">
    <source>
        <dbReference type="SAM" id="MobiDB-lite"/>
    </source>
</evidence>
<gene>
    <name evidence="2" type="ORF">FB382_004265</name>
</gene>
<feature type="compositionally biased region" description="Low complexity" evidence="1">
    <location>
        <begin position="1"/>
        <end position="15"/>
    </location>
</feature>
<name>A0A7W3PBK4_9ACTN</name>
<keyword evidence="3" id="KW-1185">Reference proteome</keyword>
<dbReference type="RefSeq" id="WP_182541929.1">
    <property type="nucleotide sequence ID" value="NZ_JACGXA010000003.1"/>
</dbReference>
<evidence type="ECO:0000313" key="3">
    <source>
        <dbReference type="Proteomes" id="UP000580910"/>
    </source>
</evidence>
<dbReference type="NCBIfam" id="NF040603">
    <property type="entry name" value="choice_anch_P"/>
    <property type="match status" value="2"/>
</dbReference>
<dbReference type="AlphaFoldDB" id="A0A7W3PBK4"/>
<proteinExistence type="predicted"/>